<evidence type="ECO:0000313" key="2">
    <source>
        <dbReference type="EMBL" id="SDE90785.1"/>
    </source>
</evidence>
<keyword evidence="1" id="KW-0472">Membrane</keyword>
<name>A0A1G7GRL0_9BACL</name>
<organism evidence="2 3">
    <name type="scientific">Fontibacillus panacisegetis</name>
    <dbReference type="NCBI Taxonomy" id="670482"/>
    <lineage>
        <taxon>Bacteria</taxon>
        <taxon>Bacillati</taxon>
        <taxon>Bacillota</taxon>
        <taxon>Bacilli</taxon>
        <taxon>Bacillales</taxon>
        <taxon>Paenibacillaceae</taxon>
        <taxon>Fontibacillus</taxon>
    </lineage>
</organism>
<dbReference type="AlphaFoldDB" id="A0A1G7GRL0"/>
<dbReference type="STRING" id="670482.SAMN04488542_103169"/>
<keyword evidence="1" id="KW-0812">Transmembrane</keyword>
<feature type="transmembrane region" description="Helical" evidence="1">
    <location>
        <begin position="229"/>
        <end position="250"/>
    </location>
</feature>
<accession>A0A1G7GRL0</accession>
<sequence>MTSWITLFYKEFRASKMWIYFNILLILIGAAVFFFIDETQIVLYSLLVMILFHVIYLPVWVIYSIFTEWKNRTLVHWFNLPHSGFVLLTAKYVAGIVMMIVSLIVCNSLLVLLYSSILDTSNELVIQASDWFVTHFWSIFVGTMIMAIFSGTQVVCAIIIAKSATRFGLIFVAIFLLLPTLFQILFHDTIGYTKLVSWGMTTSASAEWLHPLLLNQHETLPAINVLSELTIFSLGIMLPQLVYSILLIWISSKLLDKAVQV</sequence>
<evidence type="ECO:0008006" key="4">
    <source>
        <dbReference type="Google" id="ProtNLM"/>
    </source>
</evidence>
<feature type="transmembrane region" description="Helical" evidence="1">
    <location>
        <begin position="84"/>
        <end position="117"/>
    </location>
</feature>
<feature type="transmembrane region" description="Helical" evidence="1">
    <location>
        <begin position="17"/>
        <end position="36"/>
    </location>
</feature>
<dbReference type="RefSeq" id="WP_091227162.1">
    <property type="nucleotide sequence ID" value="NZ_FNBG01000003.1"/>
</dbReference>
<feature type="transmembrane region" description="Helical" evidence="1">
    <location>
        <begin position="167"/>
        <end position="186"/>
    </location>
</feature>
<feature type="transmembrane region" description="Helical" evidence="1">
    <location>
        <begin position="137"/>
        <end position="160"/>
    </location>
</feature>
<proteinExistence type="predicted"/>
<dbReference type="Proteomes" id="UP000198972">
    <property type="component" value="Unassembled WGS sequence"/>
</dbReference>
<reference evidence="2 3" key="1">
    <citation type="submission" date="2016-10" db="EMBL/GenBank/DDBJ databases">
        <authorList>
            <person name="de Groot N.N."/>
        </authorList>
    </citation>
    <scope>NUCLEOTIDE SEQUENCE [LARGE SCALE GENOMIC DNA]</scope>
    <source>
        <strain evidence="2 3">DSM 28129</strain>
    </source>
</reference>
<keyword evidence="3" id="KW-1185">Reference proteome</keyword>
<evidence type="ECO:0000256" key="1">
    <source>
        <dbReference type="SAM" id="Phobius"/>
    </source>
</evidence>
<protein>
    <recommendedName>
        <fullName evidence="4">ABC-2 family transporter protein</fullName>
    </recommendedName>
</protein>
<dbReference type="OrthoDB" id="1786466at2"/>
<keyword evidence="1" id="KW-1133">Transmembrane helix</keyword>
<gene>
    <name evidence="2" type="ORF">SAMN04488542_103169</name>
</gene>
<dbReference type="EMBL" id="FNBG01000003">
    <property type="protein sequence ID" value="SDE90785.1"/>
    <property type="molecule type" value="Genomic_DNA"/>
</dbReference>
<feature type="transmembrane region" description="Helical" evidence="1">
    <location>
        <begin position="42"/>
        <end position="63"/>
    </location>
</feature>
<evidence type="ECO:0000313" key="3">
    <source>
        <dbReference type="Proteomes" id="UP000198972"/>
    </source>
</evidence>